<dbReference type="Proteomes" id="UP000264071">
    <property type="component" value="Unassembled WGS sequence"/>
</dbReference>
<reference evidence="2 3" key="1">
    <citation type="journal article" date="2018" name="Nat. Biotechnol.">
        <title>A standardized bacterial taxonomy based on genome phylogeny substantially revises the tree of life.</title>
        <authorList>
            <person name="Parks D.H."/>
            <person name="Chuvochina M."/>
            <person name="Waite D.W."/>
            <person name="Rinke C."/>
            <person name="Skarshewski A."/>
            <person name="Chaumeil P.A."/>
            <person name="Hugenholtz P."/>
        </authorList>
    </citation>
    <scope>NUCLEOTIDE SEQUENCE [LARGE SCALE GENOMIC DNA]</scope>
    <source>
        <strain evidence="2">UBA8844</strain>
    </source>
</reference>
<evidence type="ECO:0000313" key="3">
    <source>
        <dbReference type="Proteomes" id="UP000264071"/>
    </source>
</evidence>
<organism evidence="2 3">
    <name type="scientific">Gemmatimonas aurantiaca</name>
    <dbReference type="NCBI Taxonomy" id="173480"/>
    <lineage>
        <taxon>Bacteria</taxon>
        <taxon>Pseudomonadati</taxon>
        <taxon>Gemmatimonadota</taxon>
        <taxon>Gemmatimonadia</taxon>
        <taxon>Gemmatimonadales</taxon>
        <taxon>Gemmatimonadaceae</taxon>
        <taxon>Gemmatimonas</taxon>
    </lineage>
</organism>
<comment type="caution">
    <text evidence="2">The sequence shown here is derived from an EMBL/GenBank/DDBJ whole genome shotgun (WGS) entry which is preliminary data.</text>
</comment>
<evidence type="ECO:0000256" key="1">
    <source>
        <dbReference type="SAM" id="MobiDB-lite"/>
    </source>
</evidence>
<accession>A0A3D4VAQ8</accession>
<dbReference type="AlphaFoldDB" id="A0A3D4VAQ8"/>
<name>A0A3D4VAQ8_9BACT</name>
<sequence>MHAVRCCSRSERPTRNRARARYPAPRAPTPPPATRQKRSPPPRRPSPLPRSRRKTPSHRISRWKWKTGPAVWRVCHSAHSAPCVCPSKVTSIVAGAATRHSSPR</sequence>
<evidence type="ECO:0000313" key="2">
    <source>
        <dbReference type="EMBL" id="HCT58200.1"/>
    </source>
</evidence>
<protein>
    <submittedName>
        <fullName evidence="2">Uncharacterized protein</fullName>
    </submittedName>
</protein>
<proteinExistence type="predicted"/>
<feature type="compositionally biased region" description="Basic residues" evidence="1">
    <location>
        <begin position="50"/>
        <end position="63"/>
    </location>
</feature>
<dbReference type="EMBL" id="DPIY01000010">
    <property type="protein sequence ID" value="HCT58200.1"/>
    <property type="molecule type" value="Genomic_DNA"/>
</dbReference>
<gene>
    <name evidence="2" type="ORF">DGD08_13425</name>
</gene>
<feature type="region of interest" description="Disordered" evidence="1">
    <location>
        <begin position="1"/>
        <end position="63"/>
    </location>
</feature>